<evidence type="ECO:0000256" key="7">
    <source>
        <dbReference type="ARBA" id="ARBA00023136"/>
    </source>
</evidence>
<keyword evidence="4" id="KW-0677">Repeat</keyword>
<dbReference type="Pfam" id="PF12796">
    <property type="entry name" value="Ank_2"/>
    <property type="match status" value="4"/>
</dbReference>
<evidence type="ECO:0000256" key="3">
    <source>
        <dbReference type="ARBA" id="ARBA00022537"/>
    </source>
</evidence>
<comment type="subunit">
    <text evidence="10">Homotetramer in membranes.</text>
</comment>
<feature type="repeat" description="ANK" evidence="12">
    <location>
        <begin position="345"/>
        <end position="377"/>
    </location>
</feature>
<feature type="repeat" description="ANK" evidence="12">
    <location>
        <begin position="312"/>
        <end position="344"/>
    </location>
</feature>
<dbReference type="Gene3D" id="2.60.40.10">
    <property type="entry name" value="Immunoglobulins"/>
    <property type="match status" value="1"/>
</dbReference>
<dbReference type="Gene3D" id="1.25.40.20">
    <property type="entry name" value="Ankyrin repeat-containing domain"/>
    <property type="match status" value="4"/>
</dbReference>
<evidence type="ECO:0000256" key="5">
    <source>
        <dbReference type="ARBA" id="ARBA00023028"/>
    </source>
</evidence>
<feature type="repeat" description="ANK" evidence="12">
    <location>
        <begin position="136"/>
        <end position="168"/>
    </location>
</feature>
<evidence type="ECO:0000313" key="15">
    <source>
        <dbReference type="Proteomes" id="UP001235939"/>
    </source>
</evidence>
<evidence type="ECO:0000256" key="9">
    <source>
        <dbReference type="ARBA" id="ARBA00049657"/>
    </source>
</evidence>
<feature type="repeat" description="ANK" evidence="12">
    <location>
        <begin position="238"/>
        <end position="270"/>
    </location>
</feature>
<dbReference type="PANTHER" id="PTHR24198:SF165">
    <property type="entry name" value="ANKYRIN REPEAT-CONTAINING PROTEIN-RELATED"/>
    <property type="match status" value="1"/>
</dbReference>
<dbReference type="SUPFAM" id="SSF48726">
    <property type="entry name" value="Immunoglobulin"/>
    <property type="match status" value="1"/>
</dbReference>
<organism evidence="14 15">
    <name type="scientific">Cordylochernes scorpioides</name>
    <dbReference type="NCBI Taxonomy" id="51811"/>
    <lineage>
        <taxon>Eukaryota</taxon>
        <taxon>Metazoa</taxon>
        <taxon>Ecdysozoa</taxon>
        <taxon>Arthropoda</taxon>
        <taxon>Chelicerata</taxon>
        <taxon>Arachnida</taxon>
        <taxon>Pseudoscorpiones</taxon>
        <taxon>Cheliferoidea</taxon>
        <taxon>Chernetidae</taxon>
        <taxon>Cordylochernes</taxon>
    </lineage>
</organism>
<dbReference type="SMART" id="SM00248">
    <property type="entry name" value="ANK"/>
    <property type="match status" value="17"/>
</dbReference>
<dbReference type="InterPro" id="IPR036770">
    <property type="entry name" value="Ankyrin_rpt-contain_sf"/>
</dbReference>
<dbReference type="Pfam" id="PF07679">
    <property type="entry name" value="I-set"/>
    <property type="match status" value="1"/>
</dbReference>
<feature type="repeat" description="ANK" evidence="12">
    <location>
        <begin position="70"/>
        <end position="102"/>
    </location>
</feature>
<feature type="repeat" description="ANK" evidence="12">
    <location>
        <begin position="510"/>
        <end position="542"/>
    </location>
</feature>
<feature type="repeat" description="ANK" evidence="12">
    <location>
        <begin position="37"/>
        <end position="69"/>
    </location>
</feature>
<keyword evidence="5" id="KW-0800">Toxin</keyword>
<evidence type="ECO:0000256" key="4">
    <source>
        <dbReference type="ARBA" id="ARBA00022737"/>
    </source>
</evidence>
<dbReference type="InterPro" id="IPR013098">
    <property type="entry name" value="Ig_I-set"/>
</dbReference>
<name>A0ABY6K1U0_9ARAC</name>
<dbReference type="PANTHER" id="PTHR24198">
    <property type="entry name" value="ANKYRIN REPEAT AND PROTEIN KINASE DOMAIN-CONTAINING PROTEIN"/>
    <property type="match status" value="1"/>
</dbReference>
<dbReference type="PROSITE" id="PS50297">
    <property type="entry name" value="ANK_REP_REGION"/>
    <property type="match status" value="12"/>
</dbReference>
<evidence type="ECO:0000256" key="1">
    <source>
        <dbReference type="ARBA" id="ARBA00004175"/>
    </source>
</evidence>
<proteinExistence type="inferred from homology"/>
<feature type="domain" description="Immunoglobulin I-set" evidence="13">
    <location>
        <begin position="951"/>
        <end position="990"/>
    </location>
</feature>
<feature type="repeat" description="ANK" evidence="12">
    <location>
        <begin position="378"/>
        <end position="410"/>
    </location>
</feature>
<dbReference type="PRINTS" id="PR01415">
    <property type="entry name" value="ANKYRIN"/>
</dbReference>
<feature type="repeat" description="ANK" evidence="12">
    <location>
        <begin position="444"/>
        <end position="476"/>
    </location>
</feature>
<feature type="repeat" description="ANK" evidence="12">
    <location>
        <begin position="103"/>
        <end position="135"/>
    </location>
</feature>
<keyword evidence="5" id="KW-0638">Presynaptic neurotoxin</keyword>
<feature type="repeat" description="ANK" evidence="12">
    <location>
        <begin position="411"/>
        <end position="443"/>
    </location>
</feature>
<keyword evidence="8" id="KW-1053">Target membrane</keyword>
<dbReference type="InterPro" id="IPR013783">
    <property type="entry name" value="Ig-like_fold"/>
</dbReference>
<evidence type="ECO:0000256" key="8">
    <source>
        <dbReference type="ARBA" id="ARBA00023298"/>
    </source>
</evidence>
<dbReference type="Pfam" id="PF00023">
    <property type="entry name" value="Ank"/>
    <property type="match status" value="2"/>
</dbReference>
<evidence type="ECO:0000256" key="11">
    <source>
        <dbReference type="ARBA" id="ARBA00049811"/>
    </source>
</evidence>
<dbReference type="PROSITE" id="PS50088">
    <property type="entry name" value="ANK_REPEAT"/>
    <property type="match status" value="14"/>
</dbReference>
<evidence type="ECO:0000256" key="12">
    <source>
        <dbReference type="PROSITE-ProRule" id="PRU00023"/>
    </source>
</evidence>
<keyword evidence="15" id="KW-1185">Reference proteome</keyword>
<keyword evidence="2" id="KW-0268">Exocytosis</keyword>
<feature type="repeat" description="ANK" evidence="12">
    <location>
        <begin position="205"/>
        <end position="237"/>
    </location>
</feature>
<keyword evidence="6 12" id="KW-0040">ANK repeat</keyword>
<reference evidence="14 15" key="1">
    <citation type="submission" date="2022-01" db="EMBL/GenBank/DDBJ databases">
        <title>A chromosomal length assembly of Cordylochernes scorpioides.</title>
        <authorList>
            <person name="Zeh D."/>
            <person name="Zeh J."/>
        </authorList>
    </citation>
    <scope>NUCLEOTIDE SEQUENCE [LARGE SCALE GENOMIC DNA]</scope>
    <source>
        <strain evidence="14">IN4F17</strain>
        <tissue evidence="14">Whole Body</tissue>
    </source>
</reference>
<evidence type="ECO:0000256" key="10">
    <source>
        <dbReference type="ARBA" id="ARBA00049715"/>
    </source>
</evidence>
<dbReference type="SUPFAM" id="SSF48403">
    <property type="entry name" value="Ankyrin repeat"/>
    <property type="match status" value="2"/>
</dbReference>
<keyword evidence="3" id="KW-1052">Target cell membrane</keyword>
<evidence type="ECO:0000259" key="13">
    <source>
        <dbReference type="Pfam" id="PF07679"/>
    </source>
</evidence>
<evidence type="ECO:0000313" key="14">
    <source>
        <dbReference type="EMBL" id="UYV62846.1"/>
    </source>
</evidence>
<dbReference type="InterPro" id="IPR002110">
    <property type="entry name" value="Ankyrin_rpt"/>
</dbReference>
<dbReference type="EMBL" id="CP092864">
    <property type="protein sequence ID" value="UYV62846.1"/>
    <property type="molecule type" value="Genomic_DNA"/>
</dbReference>
<evidence type="ECO:0000256" key="2">
    <source>
        <dbReference type="ARBA" id="ARBA00022483"/>
    </source>
</evidence>
<accession>A0ABY6K1U0</accession>
<comment type="similarity">
    <text evidence="9">Belongs to the cationic peptide 01 (latrotoxin) family. 03 (alpha-latrotoxin) subfamily.</text>
</comment>
<feature type="repeat" description="ANK" evidence="12">
    <location>
        <begin position="477"/>
        <end position="509"/>
    </location>
</feature>
<keyword evidence="5" id="KW-0528">Neurotoxin</keyword>
<dbReference type="Proteomes" id="UP001235939">
    <property type="component" value="Chromosome 02"/>
</dbReference>
<comment type="subcellular location">
    <subcellularLocation>
        <location evidence="1">Target cell membrane</location>
    </subcellularLocation>
</comment>
<keyword evidence="7" id="KW-0472">Membrane</keyword>
<gene>
    <name evidence="14" type="ORF">LAZ67_2002141</name>
</gene>
<protein>
    <recommendedName>
        <fullName evidence="11">Alpha-latrotoxin</fullName>
    </recommendedName>
</protein>
<sequence>MNSEHVLLEEAIKNDKISCVKNILKNRTIDINCSLPRSDTPLLNAVRHKQLDVAKILIQLNVDVDGDNYHEETPLSVAAEIGDVNILECLIKSGAHINTRDPNGKTPLMRAIVNGHLEITKELVIAGAEINTYDNDKLTPLFMAADHGHFDIAWFLICHGADVNVRDKKRVSPIMICAAKALSGHDNVVKFLIEKGANVEERNKNGMTPLMIYSKRGDLTMAEELVNAKSKVNEKDSLGNSPLHMASLCGHMDIVKYLLTEGAEINAKNRSRETPIMIWARRVLSEALENNHLDVAEYLIVKGAEVNTPINYGNTPLITAVNNGQLKIVKCLINAKADMNKANKKGNTPLSLGVKSSCVEIVKYLIDKGADVNICNTLGDTPLMLAGPKVDLEIVKYLTEANSELNAVNLNGDTALSKALGLNRMDIVKYLIAMGADVNIKNKSGYTPLLTAASENKLEFVKLLIEANAELNAINNEGDTALSKAVKSRHVDIVKVLIDKGADVNTQHENGYTPLIIAVSKDSLEMVTLLTERKVELEATNRQGDTALSVAAGCGAQEIVKYLVGEGADLYIKNKKRQIPIMVALLSSNAYIDCEGHPFWASSDRILKKPYQDIVAFLIQIQPCFVKHLRENACRTVIDRCDKDNINLLLQYGFLLGANWKNVEITLSSITVHDFLTEYNGDKILGYMSNEDFNCQQTRQHYMEEFPLYYKLIWDKIEVGNLRGSLLDKMEIVKKHCDLESFPPEILAQDVYSRVHLLTLLKGQTLRNEERGLDQGKGLVHHNLMVQRLSSIKWHPRMANPYIGDMEHYIMNAISRNQIKIVIGQFDIQILIVKQKYVTTETPQRKICQVWQMTIREHNSEGAEWEEKDSLVTAVQQRGKKVPKCDENPSVYKLSSTLAAPASGHQRAIGPRGHSTLSGYWIPSATDTMGEGQRCRGRSLCAGSPAARDYRPIHTNFHYQIFENGSLTIQDVSREDAGHYLCQATNGIGPGLSSVINLAVHVINFPSNARPGSRAAQVRGQVPHPAGEEGRFHQSLVLGQWRPTSQTGLVPGQTAAAPGVRR</sequence>
<dbReference type="InterPro" id="IPR036179">
    <property type="entry name" value="Ig-like_dom_sf"/>
</dbReference>
<evidence type="ECO:0000256" key="6">
    <source>
        <dbReference type="ARBA" id="ARBA00023043"/>
    </source>
</evidence>
<feature type="repeat" description="ANK" evidence="12">
    <location>
        <begin position="543"/>
        <end position="575"/>
    </location>
</feature>